<sequence length="250" mass="28091">MKKTLLSITLSSTLLFSSGIPVVDVVSNAQALAQNIKTIAEYAKEAERWIDTTKHYSSQLTAYENELLSKTGIRDSVSFVKDLNKLQEYSKVYGDDYLELGVALTNKNSVIGRKANQLFDKYNIFDECKNEIYKDWEKEACQNKLTREVETIATVQETKKIVDKSSQNLENLSKKVSNTQDIKESQDIANAINIEIAGMKIVEMKMDMLSKQNEALSKADAVKKAKNLASTKNVAPNLNGFDFKIEQKGK</sequence>
<evidence type="ECO:0000313" key="3">
    <source>
        <dbReference type="Proteomes" id="UP000035526"/>
    </source>
</evidence>
<dbReference type="Proteomes" id="UP000035526">
    <property type="component" value="Unassembled WGS sequence"/>
</dbReference>
<comment type="caution">
    <text evidence="2">The sequence shown here is derived from an EMBL/GenBank/DDBJ whole genome shotgun (WGS) entry which is preliminary data.</text>
</comment>
<proteinExistence type="predicted"/>
<dbReference type="AlphaFoldDB" id="A0A837J7L4"/>
<dbReference type="InterPro" id="IPR014158">
    <property type="entry name" value="T4SS_VirB5"/>
</dbReference>
<evidence type="ECO:0000313" key="2">
    <source>
        <dbReference type="EMBL" id="KLE02799.1"/>
    </source>
</evidence>
<gene>
    <name evidence="2" type="ORF">AF76_00245</name>
</gene>
<feature type="coiled-coil region" evidence="1">
    <location>
        <begin position="155"/>
        <end position="219"/>
    </location>
</feature>
<dbReference type="RefSeq" id="WP_052944694.1">
    <property type="nucleotide sequence ID" value="NZ_JAIS01000008.1"/>
</dbReference>
<dbReference type="SUPFAM" id="SSF101082">
    <property type="entry name" value="Typo IV secretion system protein TraC"/>
    <property type="match status" value="1"/>
</dbReference>
<accession>A0A837J7L4</accession>
<organism evidence="2 3">
    <name type="scientific">Aliarcobacter butzleri L351</name>
    <dbReference type="NCBI Taxonomy" id="1447259"/>
    <lineage>
        <taxon>Bacteria</taxon>
        <taxon>Pseudomonadati</taxon>
        <taxon>Campylobacterota</taxon>
        <taxon>Epsilonproteobacteria</taxon>
        <taxon>Campylobacterales</taxon>
        <taxon>Arcobacteraceae</taxon>
        <taxon>Aliarcobacter</taxon>
    </lineage>
</organism>
<reference evidence="2 3" key="1">
    <citation type="submission" date="2014-01" db="EMBL/GenBank/DDBJ databases">
        <title>Development of a Comparative Genomic Fingerprinting Assay for High Resolution Genotyping of Arcobacter butzleri.</title>
        <authorList>
            <person name="Webb A.L."/>
            <person name="Inglis G.D."/>
            <person name="Kruczkiewicz P."/>
            <person name="Selinger L.B."/>
            <person name="Taboada E.N."/>
        </authorList>
    </citation>
    <scope>NUCLEOTIDE SEQUENCE [LARGE SCALE GENOMIC DNA]</scope>
    <source>
        <strain evidence="2 3">L351</strain>
    </source>
</reference>
<name>A0A837J7L4_9BACT</name>
<dbReference type="InterPro" id="IPR023220">
    <property type="entry name" value="T4SS_VirB5-domain"/>
</dbReference>
<protein>
    <submittedName>
        <fullName evidence="2">Type IV secretion system protein</fullName>
    </submittedName>
</protein>
<dbReference type="Gene3D" id="1.20.58.430">
    <property type="entry name" value="Type IV secretion system, VirB5-domain"/>
    <property type="match status" value="1"/>
</dbReference>
<dbReference type="EMBL" id="JAIS01000008">
    <property type="protein sequence ID" value="KLE02799.1"/>
    <property type="molecule type" value="Genomic_DNA"/>
</dbReference>
<dbReference type="Pfam" id="PF07996">
    <property type="entry name" value="T4SS"/>
    <property type="match status" value="1"/>
</dbReference>
<keyword evidence="1" id="KW-0175">Coiled coil</keyword>
<evidence type="ECO:0000256" key="1">
    <source>
        <dbReference type="SAM" id="Coils"/>
    </source>
</evidence>